<name>A0A1U8AWD7_NELNU</name>
<evidence type="ECO:0000313" key="1">
    <source>
        <dbReference type="Proteomes" id="UP000189703"/>
    </source>
</evidence>
<sequence length="114" mass="13275">MEELRNEAYESSRIYKAKMKVFHDKNISRKTFEPVQKVWLFNSRMWLFSGKLKFRWDGSFVVDKVFEVGAVRIVDPKSGTMFKVNAQRLKPYTEEVSESRGVENFSLSDPVASG</sequence>
<dbReference type="eggNOG" id="KOG0017">
    <property type="taxonomic scope" value="Eukaryota"/>
</dbReference>
<keyword evidence="1" id="KW-1185">Reference proteome</keyword>
<dbReference type="Proteomes" id="UP000189703">
    <property type="component" value="Unplaced"/>
</dbReference>
<dbReference type="InParanoid" id="A0A1U8AWD7"/>
<dbReference type="OrthoDB" id="1725265at2759"/>
<dbReference type="OMA" id="RIYKAKM"/>
<accession>A0A1U8AWD7</accession>
<dbReference type="KEGG" id="nnu:104608141"/>
<dbReference type="GeneID" id="104608141"/>
<dbReference type="RefSeq" id="XP_010272336.1">
    <property type="nucleotide sequence ID" value="XM_010274034.1"/>
</dbReference>
<evidence type="ECO:0000313" key="2">
    <source>
        <dbReference type="RefSeq" id="XP_010272336.1"/>
    </source>
</evidence>
<proteinExistence type="predicted"/>
<protein>
    <submittedName>
        <fullName evidence="2">Uncharacterized protein LOC104608141</fullName>
    </submittedName>
</protein>
<gene>
    <name evidence="2" type="primary">LOC104608141</name>
</gene>
<reference evidence="2" key="1">
    <citation type="submission" date="2025-08" db="UniProtKB">
        <authorList>
            <consortium name="RefSeq"/>
        </authorList>
    </citation>
    <scope>IDENTIFICATION</scope>
</reference>
<organism evidence="1 2">
    <name type="scientific">Nelumbo nucifera</name>
    <name type="common">Sacred lotus</name>
    <dbReference type="NCBI Taxonomy" id="4432"/>
    <lineage>
        <taxon>Eukaryota</taxon>
        <taxon>Viridiplantae</taxon>
        <taxon>Streptophyta</taxon>
        <taxon>Embryophyta</taxon>
        <taxon>Tracheophyta</taxon>
        <taxon>Spermatophyta</taxon>
        <taxon>Magnoliopsida</taxon>
        <taxon>Proteales</taxon>
        <taxon>Nelumbonaceae</taxon>
        <taxon>Nelumbo</taxon>
    </lineage>
</organism>
<dbReference type="AlphaFoldDB" id="A0A1U8AWD7"/>